<dbReference type="EMBL" id="HBEM01005055">
    <property type="protein sequence ID" value="CAD8435428.1"/>
    <property type="molecule type" value="Transcribed_RNA"/>
</dbReference>
<keyword evidence="1 4" id="KW-0489">Methyltransferase</keyword>
<dbReference type="PANTHER" id="PTHR11006">
    <property type="entry name" value="PROTEIN ARGININE N-METHYLTRANSFERASE"/>
    <property type="match status" value="1"/>
</dbReference>
<dbReference type="InterPro" id="IPR055135">
    <property type="entry name" value="PRMT_dom"/>
</dbReference>
<dbReference type="InterPro" id="IPR029063">
    <property type="entry name" value="SAM-dependent_MTases_sf"/>
</dbReference>
<dbReference type="Pfam" id="PF06325">
    <property type="entry name" value="PrmA"/>
    <property type="match status" value="1"/>
</dbReference>
<dbReference type="SUPFAM" id="SSF53335">
    <property type="entry name" value="S-adenosyl-L-methionine-dependent methyltransferases"/>
    <property type="match status" value="1"/>
</dbReference>
<dbReference type="AlphaFoldDB" id="A0A7S0GNK6"/>
<evidence type="ECO:0000259" key="5">
    <source>
        <dbReference type="Pfam" id="PF22528"/>
    </source>
</evidence>
<gene>
    <name evidence="6" type="ORF">LAMO00422_LOCUS3549</name>
</gene>
<name>A0A7S0GNK6_9EUKA</name>
<dbReference type="GO" id="GO:0042054">
    <property type="term" value="F:histone methyltransferase activity"/>
    <property type="evidence" value="ECO:0007669"/>
    <property type="project" value="TreeGrafter"/>
</dbReference>
<feature type="domain" description="Protein arginine N-methyltransferase" evidence="5">
    <location>
        <begin position="160"/>
        <end position="278"/>
    </location>
</feature>
<dbReference type="GO" id="GO:0005634">
    <property type="term" value="C:nucleus"/>
    <property type="evidence" value="ECO:0007669"/>
    <property type="project" value="TreeGrafter"/>
</dbReference>
<proteinExistence type="predicted"/>
<evidence type="ECO:0000256" key="4">
    <source>
        <dbReference type="PROSITE-ProRule" id="PRU01015"/>
    </source>
</evidence>
<dbReference type="InterPro" id="IPR025799">
    <property type="entry name" value="Arg_MeTrfase"/>
</dbReference>
<keyword evidence="2 4" id="KW-0808">Transferase</keyword>
<organism evidence="6">
    <name type="scientific">Amorphochlora amoebiformis</name>
    <dbReference type="NCBI Taxonomy" id="1561963"/>
    <lineage>
        <taxon>Eukaryota</taxon>
        <taxon>Sar</taxon>
        <taxon>Rhizaria</taxon>
        <taxon>Cercozoa</taxon>
        <taxon>Chlorarachniophyceae</taxon>
        <taxon>Amorphochlora</taxon>
    </lineage>
</organism>
<protein>
    <recommendedName>
        <fullName evidence="5">Protein arginine N-methyltransferase domain-containing protein</fullName>
    </recommendedName>
</protein>
<evidence type="ECO:0000256" key="1">
    <source>
        <dbReference type="ARBA" id="ARBA00022603"/>
    </source>
</evidence>
<keyword evidence="3 4" id="KW-0949">S-adenosyl-L-methionine</keyword>
<reference evidence="6" key="1">
    <citation type="submission" date="2021-01" db="EMBL/GenBank/DDBJ databases">
        <authorList>
            <person name="Corre E."/>
            <person name="Pelletier E."/>
            <person name="Niang G."/>
            <person name="Scheremetjew M."/>
            <person name="Finn R."/>
            <person name="Kale V."/>
            <person name="Holt S."/>
            <person name="Cochrane G."/>
            <person name="Meng A."/>
            <person name="Brown T."/>
            <person name="Cohen L."/>
        </authorList>
    </citation>
    <scope>NUCLEOTIDE SEQUENCE</scope>
    <source>
        <strain evidence="6">CCMP2058</strain>
    </source>
</reference>
<dbReference type="Pfam" id="PF22528">
    <property type="entry name" value="PRMT_C"/>
    <property type="match status" value="1"/>
</dbReference>
<evidence type="ECO:0000313" key="6">
    <source>
        <dbReference type="EMBL" id="CAD8435428.1"/>
    </source>
</evidence>
<dbReference type="PROSITE" id="PS51678">
    <property type="entry name" value="SAM_MT_PRMT"/>
    <property type="match status" value="1"/>
</dbReference>
<accession>A0A7S0GNK6</accession>
<dbReference type="PANTHER" id="PTHR11006:SF68">
    <property type="entry name" value="PROTEIN ARGININE N-METHYLTRANSFERASE PRMT10"/>
    <property type="match status" value="1"/>
</dbReference>
<evidence type="ECO:0000256" key="2">
    <source>
        <dbReference type="ARBA" id="ARBA00022679"/>
    </source>
</evidence>
<dbReference type="Gene3D" id="3.40.50.150">
    <property type="entry name" value="Vaccinia Virus protein VP39"/>
    <property type="match status" value="1"/>
</dbReference>
<evidence type="ECO:0000256" key="3">
    <source>
        <dbReference type="ARBA" id="ARBA00022691"/>
    </source>
</evidence>
<dbReference type="GO" id="GO:0032259">
    <property type="term" value="P:methylation"/>
    <property type="evidence" value="ECO:0007669"/>
    <property type="project" value="UniProtKB-KW"/>
</dbReference>
<dbReference type="Gene3D" id="2.70.160.11">
    <property type="entry name" value="Hnrnp arginine n-methyltransferase1"/>
    <property type="match status" value="1"/>
</dbReference>
<dbReference type="GO" id="GO:0016274">
    <property type="term" value="F:protein-arginine N-methyltransferase activity"/>
    <property type="evidence" value="ECO:0007669"/>
    <property type="project" value="InterPro"/>
</dbReference>
<sequence>MEQYMQAIMANSKCFKDKVVIDIGAGTGILSIWAARAGASRVYAIEATEMALYARQLIHANGLSKTITVIQGKAEEVDLKEKADIIISEWMGCFLLRESMLDTVIWARDNLLKKGGALYPSHARIVMAAMQDIDRRMDGKRQMNNADKREWATFVAMARKKYLVDMSILTRAYHEELGDYYFKTAMCLNLTPNQIIGEKRVMEWDLHTVTLDDLRKDKIAEFELKMTGNGVMGGLAGWFDVDFKGSKQSPATEGVVLSTSPHVGITHWGQQAFFLARAHKGYEG</sequence>
<dbReference type="CDD" id="cd02440">
    <property type="entry name" value="AdoMet_MTases"/>
    <property type="match status" value="1"/>
</dbReference>